<dbReference type="Gene3D" id="3.90.1570.10">
    <property type="entry name" value="tt1808, chain A"/>
    <property type="match status" value="1"/>
</dbReference>
<keyword evidence="3" id="KW-1185">Reference proteome</keyword>
<proteinExistence type="predicted"/>
<reference evidence="2" key="1">
    <citation type="submission" date="2021-01" db="EMBL/GenBank/DDBJ databases">
        <title>Whole genome shotgun sequence of Planobispora rosea NBRC 15558.</title>
        <authorList>
            <person name="Komaki H."/>
            <person name="Tamura T."/>
        </authorList>
    </citation>
    <scope>NUCLEOTIDE SEQUENCE</scope>
    <source>
        <strain evidence="2">NBRC 15558</strain>
    </source>
</reference>
<dbReference type="AlphaFoldDB" id="A0A8J3WDG7"/>
<feature type="region of interest" description="Disordered" evidence="1">
    <location>
        <begin position="1"/>
        <end position="32"/>
    </location>
</feature>
<gene>
    <name evidence="2" type="ORF">Pro02_43470</name>
</gene>
<dbReference type="EMBL" id="BOOI01000040">
    <property type="protein sequence ID" value="GIH85939.1"/>
    <property type="molecule type" value="Genomic_DNA"/>
</dbReference>
<sequence>MTPNSCSPTGPPPPPGGWTADDLDRLPLDGPNGEPDFFKRVELLDGALIFMSPQRRIHERLIRGLTNSLDAQAPEDLAAVSQTDIRINREDMRSCR</sequence>
<accession>A0A8J3WDG7</accession>
<evidence type="ECO:0000313" key="2">
    <source>
        <dbReference type="EMBL" id="GIH85939.1"/>
    </source>
</evidence>
<dbReference type="RefSeq" id="WP_189242808.1">
    <property type="nucleotide sequence ID" value="NZ_BMQP01000022.1"/>
</dbReference>
<name>A0A8J3WDG7_PLARO</name>
<comment type="caution">
    <text evidence="2">The sequence shown here is derived from an EMBL/GenBank/DDBJ whole genome shotgun (WGS) entry which is preliminary data.</text>
</comment>
<dbReference type="InterPro" id="IPR012296">
    <property type="entry name" value="Nuclease_put_TT1808"/>
</dbReference>
<evidence type="ECO:0000313" key="3">
    <source>
        <dbReference type="Proteomes" id="UP000655044"/>
    </source>
</evidence>
<evidence type="ECO:0000256" key="1">
    <source>
        <dbReference type="SAM" id="MobiDB-lite"/>
    </source>
</evidence>
<protein>
    <submittedName>
        <fullName evidence="2">Uncharacterized protein</fullName>
    </submittedName>
</protein>
<dbReference type="Proteomes" id="UP000655044">
    <property type="component" value="Unassembled WGS sequence"/>
</dbReference>
<organism evidence="2 3">
    <name type="scientific">Planobispora rosea</name>
    <dbReference type="NCBI Taxonomy" id="35762"/>
    <lineage>
        <taxon>Bacteria</taxon>
        <taxon>Bacillati</taxon>
        <taxon>Actinomycetota</taxon>
        <taxon>Actinomycetes</taxon>
        <taxon>Streptosporangiales</taxon>
        <taxon>Streptosporangiaceae</taxon>
        <taxon>Planobispora</taxon>
    </lineage>
</organism>